<dbReference type="Proteomes" id="UP000240206">
    <property type="component" value="Unassembled WGS sequence"/>
</dbReference>
<comment type="caution">
    <text evidence="2">The sequence shown here is derived from an EMBL/GenBank/DDBJ whole genome shotgun (WGS) entry which is preliminary data.</text>
</comment>
<evidence type="ECO:0000313" key="2">
    <source>
        <dbReference type="EMBL" id="PSI01838.1"/>
    </source>
</evidence>
<evidence type="ECO:0000256" key="1">
    <source>
        <dbReference type="SAM" id="Phobius"/>
    </source>
</evidence>
<keyword evidence="1" id="KW-0472">Membrane</keyword>
<dbReference type="RefSeq" id="WP_106499742.1">
    <property type="nucleotide sequence ID" value="NZ_PXVC01000018.1"/>
</dbReference>
<feature type="transmembrane region" description="Helical" evidence="1">
    <location>
        <begin position="32"/>
        <end position="52"/>
    </location>
</feature>
<dbReference type="PANTHER" id="PTHR34989">
    <property type="entry name" value="PROTEIN HDED"/>
    <property type="match status" value="1"/>
</dbReference>
<protein>
    <recommendedName>
        <fullName evidence="4">HdeD family acid-resistance protein</fullName>
    </recommendedName>
</protein>
<organism evidence="2 3">
    <name type="scientific">Synechococcus lacustris str. Tous</name>
    <dbReference type="NCBI Taxonomy" id="1910958"/>
    <lineage>
        <taxon>Bacteria</taxon>
        <taxon>Bacillati</taxon>
        <taxon>Cyanobacteriota</taxon>
        <taxon>Cyanophyceae</taxon>
        <taxon>Synechococcales</taxon>
        <taxon>Synechococcaceae</taxon>
        <taxon>Synechococcus</taxon>
    </lineage>
</organism>
<gene>
    <name evidence="2" type="ORF">C7K08_05870</name>
</gene>
<feature type="transmembrane region" description="Helical" evidence="1">
    <location>
        <begin position="120"/>
        <end position="137"/>
    </location>
</feature>
<sequence>MAIPASPALRIATAVLLLVAGAASIVFPFLSAAAVTLAFGAVAVAAGLSQLLRLGAAADLKARIFRLVASLLYVVGGLFVLLFPVDSTFSITLFLGALLVVEGVMELAAAAAAAGPARSLVLLDGIITCLLGGMVLVEWPSDTLWVVGTLFGVALLFSAFRLFVSSAEGSPQTNS</sequence>
<dbReference type="PANTHER" id="PTHR34989:SF1">
    <property type="entry name" value="PROTEIN HDED"/>
    <property type="match status" value="1"/>
</dbReference>
<reference evidence="3" key="1">
    <citation type="submission" date="2018-03" db="EMBL/GenBank/DDBJ databases">
        <title>Ecological and genomic features of two cosmopolitan and abundant freshwater picocyanobacteria.</title>
        <authorList>
            <person name="Cabello-Yeves P.J."/>
            <person name="Picazo A."/>
            <person name="Camacho A."/>
            <person name="Callieri C."/>
            <person name="Rosselli R."/>
            <person name="Roda-Garcia J."/>
            <person name="Coutinho F.H."/>
            <person name="Rodriguez-Valera F."/>
        </authorList>
    </citation>
    <scope>NUCLEOTIDE SEQUENCE [LARGE SCALE GENOMIC DNA]</scope>
    <source>
        <strain evidence="3">Tous</strain>
    </source>
</reference>
<accession>A0A2P7EF57</accession>
<proteinExistence type="predicted"/>
<name>A0A2P7EF57_9SYNE</name>
<dbReference type="AlphaFoldDB" id="A0A2P7EF57"/>
<dbReference type="InterPro" id="IPR005325">
    <property type="entry name" value="DUF308_memb"/>
</dbReference>
<dbReference type="GO" id="GO:0005886">
    <property type="term" value="C:plasma membrane"/>
    <property type="evidence" value="ECO:0007669"/>
    <property type="project" value="TreeGrafter"/>
</dbReference>
<dbReference type="STRING" id="1910958.BTM30_07240"/>
<dbReference type="EMBL" id="PXVC01000018">
    <property type="protein sequence ID" value="PSI01838.1"/>
    <property type="molecule type" value="Genomic_DNA"/>
</dbReference>
<evidence type="ECO:0000313" key="3">
    <source>
        <dbReference type="Proteomes" id="UP000240206"/>
    </source>
</evidence>
<keyword evidence="1" id="KW-1133">Transmembrane helix</keyword>
<keyword evidence="3" id="KW-1185">Reference proteome</keyword>
<evidence type="ECO:0008006" key="4">
    <source>
        <dbReference type="Google" id="ProtNLM"/>
    </source>
</evidence>
<feature type="transmembrane region" description="Helical" evidence="1">
    <location>
        <begin position="64"/>
        <end position="85"/>
    </location>
</feature>
<feature type="transmembrane region" description="Helical" evidence="1">
    <location>
        <begin position="143"/>
        <end position="164"/>
    </location>
</feature>
<dbReference type="InterPro" id="IPR052712">
    <property type="entry name" value="Acid_resist_chaperone_HdeD"/>
</dbReference>
<keyword evidence="1" id="KW-0812">Transmembrane</keyword>
<feature type="transmembrane region" description="Helical" evidence="1">
    <location>
        <begin position="91"/>
        <end position="113"/>
    </location>
</feature>
<dbReference type="Pfam" id="PF03729">
    <property type="entry name" value="DUF308"/>
    <property type="match status" value="1"/>
</dbReference>